<organism evidence="2 3">
    <name type="scientific">Vitis vinifera</name>
    <name type="common">Grape</name>
    <dbReference type="NCBI Taxonomy" id="29760"/>
    <lineage>
        <taxon>Eukaryota</taxon>
        <taxon>Viridiplantae</taxon>
        <taxon>Streptophyta</taxon>
        <taxon>Embryophyta</taxon>
        <taxon>Tracheophyta</taxon>
        <taxon>Spermatophyta</taxon>
        <taxon>Magnoliopsida</taxon>
        <taxon>eudicotyledons</taxon>
        <taxon>Gunneridae</taxon>
        <taxon>Pentapetalae</taxon>
        <taxon>rosids</taxon>
        <taxon>Vitales</taxon>
        <taxon>Vitaceae</taxon>
        <taxon>Viteae</taxon>
        <taxon>Vitis</taxon>
    </lineage>
</organism>
<comment type="caution">
    <text evidence="2">The sequence shown here is derived from an EMBL/GenBank/DDBJ whole genome shotgun (WGS) entry which is preliminary data.</text>
</comment>
<name>A0A438C5F5_VITVI</name>
<feature type="compositionally biased region" description="Pro residues" evidence="1">
    <location>
        <begin position="287"/>
        <end position="300"/>
    </location>
</feature>
<gene>
    <name evidence="2" type="ORF">CK203_112474</name>
</gene>
<dbReference type="Proteomes" id="UP000288805">
    <property type="component" value="Unassembled WGS sequence"/>
</dbReference>
<evidence type="ECO:0000313" key="2">
    <source>
        <dbReference type="EMBL" id="RVW18146.1"/>
    </source>
</evidence>
<proteinExistence type="predicted"/>
<accession>A0A438C5F5</accession>
<dbReference type="EMBL" id="QGNW01002548">
    <property type="protein sequence ID" value="RVW18146.1"/>
    <property type="molecule type" value="Genomic_DNA"/>
</dbReference>
<feature type="region of interest" description="Disordered" evidence="1">
    <location>
        <begin position="274"/>
        <end position="311"/>
    </location>
</feature>
<feature type="compositionally biased region" description="Pro residues" evidence="1">
    <location>
        <begin position="601"/>
        <end position="613"/>
    </location>
</feature>
<evidence type="ECO:0000313" key="3">
    <source>
        <dbReference type="Proteomes" id="UP000288805"/>
    </source>
</evidence>
<feature type="compositionally biased region" description="Low complexity" evidence="1">
    <location>
        <begin position="614"/>
        <end position="624"/>
    </location>
</feature>
<protein>
    <submittedName>
        <fullName evidence="2">Uncharacterized protein</fullName>
    </submittedName>
</protein>
<dbReference type="AlphaFoldDB" id="A0A438C5F5"/>
<reference evidence="2 3" key="1">
    <citation type="journal article" date="2018" name="PLoS Genet.">
        <title>Population sequencing reveals clonal diversity and ancestral inbreeding in the grapevine cultivar Chardonnay.</title>
        <authorList>
            <person name="Roach M.J."/>
            <person name="Johnson D.L."/>
            <person name="Bohlmann J."/>
            <person name="van Vuuren H.J."/>
            <person name="Jones S.J."/>
            <person name="Pretorius I.S."/>
            <person name="Schmidt S.A."/>
            <person name="Borneman A.R."/>
        </authorList>
    </citation>
    <scope>NUCLEOTIDE SEQUENCE [LARGE SCALE GENOMIC DNA]</scope>
    <source>
        <strain evidence="3">cv. Chardonnay</strain>
        <tissue evidence="2">Leaf</tissue>
    </source>
</reference>
<evidence type="ECO:0000256" key="1">
    <source>
        <dbReference type="SAM" id="MobiDB-lite"/>
    </source>
</evidence>
<feature type="region of interest" description="Disordered" evidence="1">
    <location>
        <begin position="558"/>
        <end position="624"/>
    </location>
</feature>
<sequence length="706" mass="81127">MDLIRARAKRCLDLNEMEELRNDAYINSKVAKQRMKRWHDQLISNKEFRKGQRVLLYDSRLHIFPGKLKSRRNCKENEERSLGAKKEFKTKGKFMACEISQKNEASVKMALAAKSFRSPKKLLRKRHCAAKSFRSPMPPSAKIFAIAKPPLGTRVPFRNTVPPFRSCEMAAKSPKREISNFVAKAPFRKVFRSCERPPWHNECHFIAQCQRRAKTEQPSIFSLLYEPKLRVPLPISFGQPWQEPEELSLHLCQAAREPQMRPLFKAPCSSLRDHESSHLQPLQEPHPSQPPSKEPQPSQPPATDSQIPSGMTPEMLIRRPMLTQPPIEGNLDCRAKPFHSELCFDTATFRLQLELRDSFHLLQRYHMEHLLTPRDFFCPRVAMDFYQSMTTHQHIVEALRIPYEPAHPEDYRVWTHPAQSDIVHILSRGASSRQYLLRKELPPSMFFIDALLRHNIFPLQHWVQRRGVLLEALFKISKGFFFGHHHLIMAALLYFEEKVHRKKLLRADAIPLLFHRLLCQILEHLGYPSDPQLECKRICREIFTLEKWMNMTAYSVDQGAPTGAEHPEQPEEPQPVEIPADMRAPTLAVPSTKPIPEVTPSAPPATPRTPPVIPATSEPSPSSEPRIAIFISEYRALRAHQEHIIATQTKHTAILRQIQHHLGIPSAPEHPIPIFSEPTKPSQAPLFVEQAFPSEEPTTGDAETST</sequence>